<dbReference type="InterPro" id="IPR012951">
    <property type="entry name" value="BBE"/>
</dbReference>
<accession>A0A5M6ISB2</accession>
<keyword evidence="3" id="KW-0285">Flavoprotein</keyword>
<dbReference type="InterPro" id="IPR016169">
    <property type="entry name" value="FAD-bd_PCMH_sub2"/>
</dbReference>
<dbReference type="SUPFAM" id="SSF56176">
    <property type="entry name" value="FAD-binding/transporter-associated domain-like"/>
    <property type="match status" value="1"/>
</dbReference>
<keyword evidence="8" id="KW-1185">Reference proteome</keyword>
<evidence type="ECO:0000313" key="7">
    <source>
        <dbReference type="EMBL" id="KAA5611196.1"/>
    </source>
</evidence>
<dbReference type="AlphaFoldDB" id="A0A5M6ISB2"/>
<proteinExistence type="inferred from homology"/>
<comment type="caution">
    <text evidence="7">The sequence shown here is derived from an EMBL/GenBank/DDBJ whole genome shotgun (WGS) entry which is preliminary data.</text>
</comment>
<dbReference type="Gene3D" id="3.30.43.10">
    <property type="entry name" value="Uridine Diphospho-n-acetylenolpyruvylglucosamine Reductase, domain 2"/>
    <property type="match status" value="1"/>
</dbReference>
<evidence type="ECO:0000313" key="8">
    <source>
        <dbReference type="Proteomes" id="UP000325255"/>
    </source>
</evidence>
<dbReference type="EMBL" id="VWPK01000023">
    <property type="protein sequence ID" value="KAA5611196.1"/>
    <property type="molecule type" value="Genomic_DNA"/>
</dbReference>
<dbReference type="InterPro" id="IPR016167">
    <property type="entry name" value="FAD-bd_PCMH_sub1"/>
</dbReference>
<dbReference type="Gene3D" id="3.30.465.10">
    <property type="match status" value="1"/>
</dbReference>
<dbReference type="PANTHER" id="PTHR42973">
    <property type="entry name" value="BINDING OXIDOREDUCTASE, PUTATIVE (AFU_ORTHOLOGUE AFUA_1G17690)-RELATED"/>
    <property type="match status" value="1"/>
</dbReference>
<feature type="domain" description="FAD-binding PCMH-type" evidence="6">
    <location>
        <begin position="52"/>
        <end position="222"/>
    </location>
</feature>
<evidence type="ECO:0000259" key="6">
    <source>
        <dbReference type="PROSITE" id="PS51387"/>
    </source>
</evidence>
<dbReference type="Proteomes" id="UP000325255">
    <property type="component" value="Unassembled WGS sequence"/>
</dbReference>
<dbReference type="PROSITE" id="PS51387">
    <property type="entry name" value="FAD_PCMH"/>
    <property type="match status" value="1"/>
</dbReference>
<dbReference type="OrthoDB" id="9775082at2"/>
<protein>
    <submittedName>
        <fullName evidence="7">FAD-binding oxidoreductase</fullName>
    </submittedName>
</protein>
<dbReference type="InterPro" id="IPR006094">
    <property type="entry name" value="Oxid_FAD_bind_N"/>
</dbReference>
<name>A0A5M6ISB2_9PROT</name>
<keyword evidence="4" id="KW-0274">FAD</keyword>
<sequence length="481" mass="51345">MTMHARLQALPGGTVDVAEDAIATLRGALRGSLTLPGEPGYDAARAIWNAMIDRRPAMIVQALGAADVIRTVDFARERGAVLAVRGGGHGIAGNAVCEGGLLLDLSRMRSVQVDPAARRARVEGGALLSDVDKETQAFGLVLPLGINSTTGIAGLTLGGGFGWTSRSLGLTIDNLEAVDIVTADGVFRRADATQHPDLFWAVRGGGGNFGVVTSFAFRLHPLPTQVTAGLLLHPLAEAPALMREYRRLVAEAREQLSAWLVLRRAPPAPFVPAEWQGKEVLIIALCHAGPVAEGEAAAAPFRALGRPIVDLVGPHAFVDWQAAFDPLLTPGARNYWKSHDFDALGDATCDVLLEAVRRLPGPECEVFVGHLGGAINRVAADATAYSRRDVAFVLNVHTRWRDPAQDEACIDWARGLFHALAPHAMGTVYVNFMPADEADRIGGAYGPNYARLAEVKRRYDPLNLFRLNQNINTAGPAGART</sequence>
<dbReference type="Gene3D" id="3.40.462.20">
    <property type="match status" value="1"/>
</dbReference>
<dbReference type="GO" id="GO:0071949">
    <property type="term" value="F:FAD binding"/>
    <property type="evidence" value="ECO:0007669"/>
    <property type="project" value="InterPro"/>
</dbReference>
<reference evidence="7 8" key="1">
    <citation type="submission" date="2019-09" db="EMBL/GenBank/DDBJ databases">
        <title>Genome sequence of Rhodovastum atsumiense, a diverse member of the Acetobacteraceae family of non-sulfur purple photosynthetic bacteria.</title>
        <authorList>
            <person name="Meyer T."/>
            <person name="Kyndt J."/>
        </authorList>
    </citation>
    <scope>NUCLEOTIDE SEQUENCE [LARGE SCALE GENOMIC DNA]</scope>
    <source>
        <strain evidence="7 8">DSM 21279</strain>
    </source>
</reference>
<dbReference type="PROSITE" id="PS00862">
    <property type="entry name" value="OX2_COVAL_FAD"/>
    <property type="match status" value="1"/>
</dbReference>
<evidence type="ECO:0000256" key="4">
    <source>
        <dbReference type="ARBA" id="ARBA00022827"/>
    </source>
</evidence>
<dbReference type="GO" id="GO:0016491">
    <property type="term" value="F:oxidoreductase activity"/>
    <property type="evidence" value="ECO:0007669"/>
    <property type="project" value="UniProtKB-KW"/>
</dbReference>
<evidence type="ECO:0000256" key="1">
    <source>
        <dbReference type="ARBA" id="ARBA00001974"/>
    </source>
</evidence>
<dbReference type="InterPro" id="IPR006093">
    <property type="entry name" value="Oxy_OxRdtase_FAD_BS"/>
</dbReference>
<evidence type="ECO:0000256" key="2">
    <source>
        <dbReference type="ARBA" id="ARBA00005466"/>
    </source>
</evidence>
<organism evidence="7 8">
    <name type="scientific">Rhodovastum atsumiense</name>
    <dbReference type="NCBI Taxonomy" id="504468"/>
    <lineage>
        <taxon>Bacteria</taxon>
        <taxon>Pseudomonadati</taxon>
        <taxon>Pseudomonadota</taxon>
        <taxon>Alphaproteobacteria</taxon>
        <taxon>Acetobacterales</taxon>
        <taxon>Acetobacteraceae</taxon>
        <taxon>Rhodovastum</taxon>
    </lineage>
</organism>
<comment type="cofactor">
    <cofactor evidence="1">
        <name>FAD</name>
        <dbReference type="ChEBI" id="CHEBI:57692"/>
    </cofactor>
</comment>
<dbReference type="InterPro" id="IPR016166">
    <property type="entry name" value="FAD-bd_PCMH"/>
</dbReference>
<comment type="similarity">
    <text evidence="2">Belongs to the oxygen-dependent FAD-linked oxidoreductase family.</text>
</comment>
<keyword evidence="5" id="KW-0560">Oxidoreductase</keyword>
<evidence type="ECO:0000256" key="5">
    <source>
        <dbReference type="ARBA" id="ARBA00023002"/>
    </source>
</evidence>
<gene>
    <name evidence="7" type="ORF">F1189_15620</name>
</gene>
<dbReference type="PANTHER" id="PTHR42973:SF39">
    <property type="entry name" value="FAD-BINDING PCMH-TYPE DOMAIN-CONTAINING PROTEIN"/>
    <property type="match status" value="1"/>
</dbReference>
<dbReference type="InterPro" id="IPR050416">
    <property type="entry name" value="FAD-linked_Oxidoreductase"/>
</dbReference>
<dbReference type="Pfam" id="PF08031">
    <property type="entry name" value="BBE"/>
    <property type="match status" value="1"/>
</dbReference>
<dbReference type="Pfam" id="PF01565">
    <property type="entry name" value="FAD_binding_4"/>
    <property type="match status" value="1"/>
</dbReference>
<evidence type="ECO:0000256" key="3">
    <source>
        <dbReference type="ARBA" id="ARBA00022630"/>
    </source>
</evidence>
<dbReference type="InterPro" id="IPR036318">
    <property type="entry name" value="FAD-bd_PCMH-like_sf"/>
</dbReference>